<dbReference type="Proteomes" id="UP000596123">
    <property type="component" value="Segment"/>
</dbReference>
<reference evidence="1 2" key="1">
    <citation type="submission" date="2020-12" db="EMBL/GenBank/DDBJ databases">
        <title>Complete genome sequence of Erwinia phage pEa_SNUABM_5.</title>
        <authorList>
            <person name="Kim S.G."/>
            <person name="Lee S.B."/>
            <person name="Kwon J."/>
            <person name="Park S.C."/>
        </authorList>
    </citation>
    <scope>NUCLEOTIDE SEQUENCE [LARGE SCALE GENOMIC DNA]</scope>
</reference>
<accession>A0A7T8EPG0</accession>
<sequence>MQKNQSNDGVDFNIQEMEEAFDCEFVEPACNTAEEFRQYVMDGEFAQDAGGPDDC</sequence>
<evidence type="ECO:0000313" key="2">
    <source>
        <dbReference type="Proteomes" id="UP000596123"/>
    </source>
</evidence>
<gene>
    <name evidence="1" type="ORF">pEaSNUABM5_00118</name>
</gene>
<evidence type="ECO:0000313" key="1">
    <source>
        <dbReference type="EMBL" id="QQO90260.1"/>
    </source>
</evidence>
<proteinExistence type="predicted"/>
<keyword evidence="2" id="KW-1185">Reference proteome</keyword>
<protein>
    <submittedName>
        <fullName evidence="1">Uncharacterized protein</fullName>
    </submittedName>
</protein>
<organism evidence="1 2">
    <name type="scientific">Erwinia phage pEa_SNUABM_5</name>
    <dbReference type="NCBI Taxonomy" id="2797313"/>
    <lineage>
        <taxon>Viruses</taxon>
        <taxon>Duplodnaviria</taxon>
        <taxon>Heunggongvirae</taxon>
        <taxon>Uroviricota</taxon>
        <taxon>Caudoviricetes</taxon>
        <taxon>Rivsvirus</taxon>
        <taxon>Rivsvirus SNUABM5</taxon>
    </lineage>
</organism>
<name>A0A7T8EPG0_9CAUD</name>
<dbReference type="EMBL" id="MW366843">
    <property type="protein sequence ID" value="QQO90260.1"/>
    <property type="molecule type" value="Genomic_DNA"/>
</dbReference>